<keyword evidence="3" id="KW-1185">Reference proteome</keyword>
<dbReference type="AlphaFoldDB" id="W7HSS8"/>
<feature type="compositionally biased region" description="Low complexity" evidence="1">
    <location>
        <begin position="28"/>
        <end position="63"/>
    </location>
</feature>
<dbReference type="OrthoDB" id="5388693at2759"/>
<name>W7HSS8_9PEZI</name>
<protein>
    <submittedName>
        <fullName evidence="2">Uncharacterized protein</fullName>
    </submittedName>
</protein>
<dbReference type="EMBL" id="KI966419">
    <property type="protein sequence ID" value="EWC46319.1"/>
    <property type="molecule type" value="Genomic_DNA"/>
</dbReference>
<sequence>MLQYFPPFPSPNPAATEHSPLEGTAMLPSVSPPSSDTSSEISSARSPSSSAPWSPTYSPTSPTGKLPRSRSRSSARKCAPPHARIIKRDQQPSAGPHSPPPTPPFNQRNNSAGEEEEAPRRVGENEEEEELKKLAHLEGELARSGSLRAHYYEDAVRIACGAWCDTEAGKKPKKRVTWDKEVLT</sequence>
<feature type="compositionally biased region" description="Basic and acidic residues" evidence="1">
    <location>
        <begin position="118"/>
        <end position="130"/>
    </location>
</feature>
<reference evidence="2 3" key="1">
    <citation type="submission" date="2013-05" db="EMBL/GenBank/DDBJ databases">
        <title>Drechslerella stenobrocha genome reveals carnivorous origination and mechanical trapping mechanism of predatory fungi.</title>
        <authorList>
            <person name="Liu X."/>
            <person name="Zhang W."/>
            <person name="Liu K."/>
        </authorList>
    </citation>
    <scope>NUCLEOTIDE SEQUENCE [LARGE SCALE GENOMIC DNA]</scope>
    <source>
        <strain evidence="2 3">248</strain>
    </source>
</reference>
<organism evidence="2 3">
    <name type="scientific">Drechslerella stenobrocha 248</name>
    <dbReference type="NCBI Taxonomy" id="1043628"/>
    <lineage>
        <taxon>Eukaryota</taxon>
        <taxon>Fungi</taxon>
        <taxon>Dikarya</taxon>
        <taxon>Ascomycota</taxon>
        <taxon>Pezizomycotina</taxon>
        <taxon>Orbiliomycetes</taxon>
        <taxon>Orbiliales</taxon>
        <taxon>Orbiliaceae</taxon>
        <taxon>Drechslerella</taxon>
    </lineage>
</organism>
<evidence type="ECO:0000313" key="2">
    <source>
        <dbReference type="EMBL" id="EWC46319.1"/>
    </source>
</evidence>
<dbReference type="Proteomes" id="UP000024837">
    <property type="component" value="Unassembled WGS sequence"/>
</dbReference>
<evidence type="ECO:0000256" key="1">
    <source>
        <dbReference type="SAM" id="MobiDB-lite"/>
    </source>
</evidence>
<feature type="compositionally biased region" description="Pro residues" evidence="1">
    <location>
        <begin position="1"/>
        <end position="12"/>
    </location>
</feature>
<proteinExistence type="predicted"/>
<feature type="region of interest" description="Disordered" evidence="1">
    <location>
        <begin position="1"/>
        <end position="130"/>
    </location>
</feature>
<accession>W7HSS8</accession>
<dbReference type="HOGENOM" id="CLU_1468138_0_0_1"/>
<evidence type="ECO:0000313" key="3">
    <source>
        <dbReference type="Proteomes" id="UP000024837"/>
    </source>
</evidence>
<gene>
    <name evidence="2" type="ORF">DRE_04490</name>
</gene>